<dbReference type="Gene3D" id="2.60.210.10">
    <property type="entry name" value="Apoptosis, Tumor Necrosis Factor Receptor Associated Protein 2, Chain A"/>
    <property type="match status" value="1"/>
</dbReference>
<feature type="compositionally biased region" description="Polar residues" evidence="3">
    <location>
        <begin position="11"/>
        <end position="22"/>
    </location>
</feature>
<dbReference type="CDD" id="cd00121">
    <property type="entry name" value="MATH"/>
    <property type="match status" value="1"/>
</dbReference>
<dbReference type="RefSeq" id="XP_024311851.1">
    <property type="nucleotide sequence ID" value="XM_024456083.1"/>
</dbReference>
<dbReference type="KEGG" id="bdi:100836510"/>
<evidence type="ECO:0000259" key="5">
    <source>
        <dbReference type="PROSITE" id="PS50144"/>
    </source>
</evidence>
<dbReference type="SMART" id="SM00061">
    <property type="entry name" value="MATH"/>
    <property type="match status" value="1"/>
</dbReference>
<feature type="region of interest" description="Disordered" evidence="3">
    <location>
        <begin position="1"/>
        <end position="22"/>
    </location>
</feature>
<dbReference type="InterPro" id="IPR045005">
    <property type="entry name" value="BPM1-6"/>
</dbReference>
<dbReference type="Gene3D" id="1.25.40.420">
    <property type="match status" value="1"/>
</dbReference>
<dbReference type="GeneID" id="100836510"/>
<dbReference type="InterPro" id="IPR008974">
    <property type="entry name" value="TRAF-like"/>
</dbReference>
<evidence type="ECO:0000313" key="6">
    <source>
        <dbReference type="EMBL" id="KQJ84730.1"/>
    </source>
</evidence>
<evidence type="ECO:0000256" key="2">
    <source>
        <dbReference type="ARBA" id="ARBA00010846"/>
    </source>
</evidence>
<dbReference type="GO" id="GO:0016567">
    <property type="term" value="P:protein ubiquitination"/>
    <property type="evidence" value="ECO:0007669"/>
    <property type="project" value="InterPro"/>
</dbReference>
<dbReference type="PANTHER" id="PTHR26379">
    <property type="entry name" value="BTB/POZ AND MATH DOMAIN-CONTAINING PROTEIN 1"/>
    <property type="match status" value="1"/>
</dbReference>
<reference evidence="7" key="3">
    <citation type="submission" date="2018-08" db="UniProtKB">
        <authorList>
            <consortium name="EnsemblPlants"/>
        </authorList>
    </citation>
    <scope>IDENTIFICATION</scope>
    <source>
        <strain evidence="7">cv. Bd21</strain>
    </source>
</reference>
<evidence type="ECO:0008006" key="9">
    <source>
        <dbReference type="Google" id="ProtNLM"/>
    </source>
</evidence>
<protein>
    <recommendedName>
        <fullName evidence="9">BTB domain-containing protein</fullName>
    </recommendedName>
</protein>
<dbReference type="Pfam" id="PF22486">
    <property type="entry name" value="MATH_2"/>
    <property type="match status" value="1"/>
</dbReference>
<accession>A0A0Q3GUH9</accession>
<dbReference type="InterPro" id="IPR011333">
    <property type="entry name" value="SKP1/BTB/POZ_sf"/>
</dbReference>
<dbReference type="Pfam" id="PF24570">
    <property type="entry name" value="BACK_BPM_SPOP"/>
    <property type="match status" value="1"/>
</dbReference>
<dbReference type="AlphaFoldDB" id="A0A0Q3GUH9"/>
<dbReference type="EMBL" id="CM000884">
    <property type="protein sequence ID" value="KQJ84730.1"/>
    <property type="molecule type" value="Genomic_DNA"/>
</dbReference>
<name>A0A0Q3GUH9_BRADI</name>
<evidence type="ECO:0000256" key="1">
    <source>
        <dbReference type="ARBA" id="ARBA00004906"/>
    </source>
</evidence>
<dbReference type="Proteomes" id="UP000008810">
    <property type="component" value="Chromosome 5"/>
</dbReference>
<dbReference type="InterPro" id="IPR002083">
    <property type="entry name" value="MATH/TRAF_dom"/>
</dbReference>
<dbReference type="SUPFAM" id="SSF49599">
    <property type="entry name" value="TRAF domain-like"/>
    <property type="match status" value="1"/>
</dbReference>
<keyword evidence="8" id="KW-1185">Reference proteome</keyword>
<feature type="domain" description="MATH" evidence="5">
    <location>
        <begin position="26"/>
        <end position="154"/>
    </location>
</feature>
<gene>
    <name evidence="7" type="primary">LOC100836510</name>
    <name evidence="6" type="ORF">BRADI_5g22478v3</name>
</gene>
<sequence length="367" mass="40625">MGNHAGVQRLPETTTTPSRGITESVTASHEFKVTNYRALDGVLGVGKSVKSATFSVGGYDWEIRFFPDGDRRESASYASIYLACLSPAAKLDVSTKFTLTVLTQRAGKVASMDDTRCTFSPTSVTWGWTKFVEKSKLKSPDHDDAYLITIRCDLTVPKEPSTECKGVLIEVPPSELPGHLERALKDKKGTDVTLLVGGREFTAHRFMLASRSPVLDAQLFGPTLKKEDARRVEFVDMEPAIFQMLLHFIYTDSLPPPTCDDSQVGGYGTAEMQHLLVAADRYGLHRLKLICEEKLCRGIKVENVMSTMALADRHCCHRLKDACVAFMSQPDVMGAVVRDDGFKHLIGRCPMLGLEESHESKYSEPQI</sequence>
<dbReference type="Gramene" id="KQJ84730">
    <property type="protein sequence ID" value="KQJ84730"/>
    <property type="gene ID" value="BRADI_5g22478v3"/>
</dbReference>
<dbReference type="InterPro" id="IPR000210">
    <property type="entry name" value="BTB/POZ_dom"/>
</dbReference>
<evidence type="ECO:0000256" key="3">
    <source>
        <dbReference type="SAM" id="MobiDB-lite"/>
    </source>
</evidence>
<dbReference type="OrthoDB" id="3839865at2759"/>
<dbReference type="Pfam" id="PF00651">
    <property type="entry name" value="BTB"/>
    <property type="match status" value="1"/>
</dbReference>
<organism evidence="6">
    <name type="scientific">Brachypodium distachyon</name>
    <name type="common">Purple false brome</name>
    <name type="synonym">Trachynia distachya</name>
    <dbReference type="NCBI Taxonomy" id="15368"/>
    <lineage>
        <taxon>Eukaryota</taxon>
        <taxon>Viridiplantae</taxon>
        <taxon>Streptophyta</taxon>
        <taxon>Embryophyta</taxon>
        <taxon>Tracheophyta</taxon>
        <taxon>Spermatophyta</taxon>
        <taxon>Magnoliopsida</taxon>
        <taxon>Liliopsida</taxon>
        <taxon>Poales</taxon>
        <taxon>Poaceae</taxon>
        <taxon>BOP clade</taxon>
        <taxon>Pooideae</taxon>
        <taxon>Stipodae</taxon>
        <taxon>Brachypodieae</taxon>
        <taxon>Brachypodium</taxon>
    </lineage>
</organism>
<dbReference type="Gene3D" id="3.30.710.10">
    <property type="entry name" value="Potassium Channel Kv1.1, Chain A"/>
    <property type="match status" value="1"/>
</dbReference>
<dbReference type="EnsemblPlants" id="KQJ84730">
    <property type="protein sequence ID" value="KQJ84730"/>
    <property type="gene ID" value="BRADI_5g22478v3"/>
</dbReference>
<dbReference type="PROSITE" id="PS50144">
    <property type="entry name" value="MATH"/>
    <property type="match status" value="1"/>
</dbReference>
<evidence type="ECO:0000313" key="8">
    <source>
        <dbReference type="Proteomes" id="UP000008810"/>
    </source>
</evidence>
<dbReference type="PROSITE" id="PS50097">
    <property type="entry name" value="BTB"/>
    <property type="match status" value="1"/>
</dbReference>
<dbReference type="SMART" id="SM00225">
    <property type="entry name" value="BTB"/>
    <property type="match status" value="1"/>
</dbReference>
<evidence type="ECO:0000259" key="4">
    <source>
        <dbReference type="PROSITE" id="PS50097"/>
    </source>
</evidence>
<reference evidence="6 7" key="1">
    <citation type="journal article" date="2010" name="Nature">
        <title>Genome sequencing and analysis of the model grass Brachypodium distachyon.</title>
        <authorList>
            <consortium name="International Brachypodium Initiative"/>
        </authorList>
    </citation>
    <scope>NUCLEOTIDE SEQUENCE [LARGE SCALE GENOMIC DNA]</scope>
    <source>
        <strain evidence="6 7">Bd21</strain>
    </source>
</reference>
<dbReference type="PANTHER" id="PTHR26379:SF385">
    <property type="entry name" value="BTB DOMAIN-CONTAINING PROTEIN"/>
    <property type="match status" value="1"/>
</dbReference>
<dbReference type="InterPro" id="IPR056423">
    <property type="entry name" value="BACK_BPM_SPOP"/>
</dbReference>
<reference evidence="6" key="2">
    <citation type="submission" date="2017-06" db="EMBL/GenBank/DDBJ databases">
        <title>WGS assembly of Brachypodium distachyon.</title>
        <authorList>
            <consortium name="The International Brachypodium Initiative"/>
            <person name="Lucas S."/>
            <person name="Harmon-Smith M."/>
            <person name="Lail K."/>
            <person name="Tice H."/>
            <person name="Grimwood J."/>
            <person name="Bruce D."/>
            <person name="Barry K."/>
            <person name="Shu S."/>
            <person name="Lindquist E."/>
            <person name="Wang M."/>
            <person name="Pitluck S."/>
            <person name="Vogel J.P."/>
            <person name="Garvin D.F."/>
            <person name="Mockler T.C."/>
            <person name="Schmutz J."/>
            <person name="Rokhsar D."/>
            <person name="Bevan M.W."/>
        </authorList>
    </citation>
    <scope>NUCLEOTIDE SEQUENCE</scope>
    <source>
        <strain evidence="6">Bd21</strain>
    </source>
</reference>
<evidence type="ECO:0000313" key="7">
    <source>
        <dbReference type="EnsemblPlants" id="KQJ84730"/>
    </source>
</evidence>
<comment type="pathway">
    <text evidence="1">Protein modification; protein ubiquitination.</text>
</comment>
<dbReference type="SUPFAM" id="SSF54695">
    <property type="entry name" value="POZ domain"/>
    <property type="match status" value="1"/>
</dbReference>
<comment type="similarity">
    <text evidence="2">Belongs to the Tdpoz family.</text>
</comment>
<feature type="domain" description="BTB" evidence="4">
    <location>
        <begin position="190"/>
        <end position="258"/>
    </location>
</feature>
<proteinExistence type="inferred from homology"/>